<reference evidence="10 11" key="1">
    <citation type="submission" date="2016-11" db="EMBL/GenBank/DDBJ databases">
        <authorList>
            <person name="Jaros S."/>
            <person name="Januszkiewicz K."/>
            <person name="Wedrychowicz H."/>
        </authorList>
    </citation>
    <scope>NUCLEOTIDE SEQUENCE [LARGE SCALE GENOMIC DNA]</scope>
    <source>
        <strain evidence="10 11">DSM 22330</strain>
    </source>
</reference>
<feature type="domain" description="Peptidase M24" evidence="8">
    <location>
        <begin position="178"/>
        <end position="382"/>
    </location>
</feature>
<comment type="similarity">
    <text evidence="2 6">Belongs to the peptidase M24B family.</text>
</comment>
<sequence>MFLLKSILFNLFQFLNFITMAYFCMVIYVTKWQNRDMTKLTDIATYLGKENWDMTFITNPTTVNYLTGFSMDPHERILGLMIFPDCEPLLFTPELEVEKAKAHVNFDVIGYADNENPWAKIKSHLAGHQIKTIAVEYDHLILSKSDGLKSVFDGISFNNLTPLINRMRLIKSDDEIQKMLVAGDYADRCFDIGFQFAGSEPGLTEMDVVAKIEFEMKRQGISEMSFDTMVLTGARAANPHGVPEAVTIQQNKLLLFDLGVMSNGYASDASRTISIGQPSDVDRKIYEITREAQQAAFDFVKPGVTAFEVDKVARDVITKAGYGDYFTHRTGHGIGMDVHEFPSIGGSKDITIEKGMCFSIEPGIYIPNQVGVRIEDCLYVTETGAKSFTQTSKDLLIF</sequence>
<gene>
    <name evidence="10" type="ORF">SAMN02746068_00070</name>
</gene>
<feature type="domain" description="Creatinase N-terminal" evidence="9">
    <location>
        <begin position="43"/>
        <end position="170"/>
    </location>
</feature>
<dbReference type="PANTHER" id="PTHR46112:SF10">
    <property type="entry name" value="DIPEPTIDASE YKVY-RELATED"/>
    <property type="match status" value="1"/>
</dbReference>
<dbReference type="InterPro" id="IPR029149">
    <property type="entry name" value="Creatin/AminoP/Spt16_N"/>
</dbReference>
<dbReference type="STRING" id="1122154.SAMN02746068_00070"/>
<dbReference type="InterPro" id="IPR000587">
    <property type="entry name" value="Creatinase_N"/>
</dbReference>
<evidence type="ECO:0000313" key="10">
    <source>
        <dbReference type="EMBL" id="SFZ70115.1"/>
    </source>
</evidence>
<keyword evidence="3 6" id="KW-0479">Metal-binding</keyword>
<evidence type="ECO:0000256" key="5">
    <source>
        <dbReference type="ARBA" id="ARBA00023211"/>
    </source>
</evidence>
<proteinExistence type="inferred from homology"/>
<evidence type="ECO:0000256" key="3">
    <source>
        <dbReference type="ARBA" id="ARBA00022723"/>
    </source>
</evidence>
<evidence type="ECO:0000256" key="6">
    <source>
        <dbReference type="RuleBase" id="RU000590"/>
    </source>
</evidence>
<name>A0A1K2H320_9LACT</name>
<dbReference type="Gene3D" id="3.90.230.10">
    <property type="entry name" value="Creatinase/methionine aminopeptidase superfamily"/>
    <property type="match status" value="1"/>
</dbReference>
<comment type="cofactor">
    <cofactor evidence="1">
        <name>Mn(2+)</name>
        <dbReference type="ChEBI" id="CHEBI:29035"/>
    </cofactor>
</comment>
<dbReference type="PANTHER" id="PTHR46112">
    <property type="entry name" value="AMINOPEPTIDASE"/>
    <property type="match status" value="1"/>
</dbReference>
<keyword evidence="5" id="KW-0464">Manganese</keyword>
<dbReference type="PROSITE" id="PS00491">
    <property type="entry name" value="PROLINE_PEPTIDASE"/>
    <property type="match status" value="1"/>
</dbReference>
<dbReference type="GO" id="GO:0016787">
    <property type="term" value="F:hydrolase activity"/>
    <property type="evidence" value="ECO:0007669"/>
    <property type="project" value="UniProtKB-KW"/>
</dbReference>
<dbReference type="SUPFAM" id="SSF55920">
    <property type="entry name" value="Creatinase/aminopeptidase"/>
    <property type="match status" value="1"/>
</dbReference>
<evidence type="ECO:0000256" key="2">
    <source>
        <dbReference type="ARBA" id="ARBA00008766"/>
    </source>
</evidence>
<dbReference type="EMBL" id="FPKS01000001">
    <property type="protein sequence ID" value="SFZ70115.1"/>
    <property type="molecule type" value="Genomic_DNA"/>
</dbReference>
<dbReference type="InterPro" id="IPR001131">
    <property type="entry name" value="Peptidase_M24B_aminopep-P_CS"/>
</dbReference>
<dbReference type="InterPro" id="IPR000994">
    <property type="entry name" value="Pept_M24"/>
</dbReference>
<accession>A0A1K2H320</accession>
<keyword evidence="7" id="KW-1133">Transmembrane helix</keyword>
<dbReference type="SUPFAM" id="SSF53092">
    <property type="entry name" value="Creatinase/prolidase N-terminal domain"/>
    <property type="match status" value="1"/>
</dbReference>
<dbReference type="AlphaFoldDB" id="A0A1K2H320"/>
<dbReference type="Pfam" id="PF01321">
    <property type="entry name" value="Creatinase_N"/>
    <property type="match status" value="1"/>
</dbReference>
<evidence type="ECO:0000256" key="4">
    <source>
        <dbReference type="ARBA" id="ARBA00022801"/>
    </source>
</evidence>
<keyword evidence="7" id="KW-0812">Transmembrane</keyword>
<evidence type="ECO:0000313" key="11">
    <source>
        <dbReference type="Proteomes" id="UP000185655"/>
    </source>
</evidence>
<dbReference type="Proteomes" id="UP000185655">
    <property type="component" value="Unassembled WGS sequence"/>
</dbReference>
<dbReference type="InterPro" id="IPR036005">
    <property type="entry name" value="Creatinase/aminopeptidase-like"/>
</dbReference>
<dbReference type="Pfam" id="PF00557">
    <property type="entry name" value="Peptidase_M24"/>
    <property type="match status" value="1"/>
</dbReference>
<protein>
    <submittedName>
        <fullName evidence="10">Xaa-Pro dipeptidase</fullName>
    </submittedName>
</protein>
<dbReference type="CDD" id="cd01092">
    <property type="entry name" value="APP-like"/>
    <property type="match status" value="1"/>
</dbReference>
<organism evidence="10 11">
    <name type="scientific">Pseudolactococcus chungangensis CAU 28 = DSM 22330</name>
    <dbReference type="NCBI Taxonomy" id="1122154"/>
    <lineage>
        <taxon>Bacteria</taxon>
        <taxon>Bacillati</taxon>
        <taxon>Bacillota</taxon>
        <taxon>Bacilli</taxon>
        <taxon>Lactobacillales</taxon>
        <taxon>Streptococcaceae</taxon>
        <taxon>Pseudolactococcus</taxon>
    </lineage>
</organism>
<keyword evidence="4" id="KW-0378">Hydrolase</keyword>
<evidence type="ECO:0000259" key="8">
    <source>
        <dbReference type="Pfam" id="PF00557"/>
    </source>
</evidence>
<dbReference type="GO" id="GO:0046872">
    <property type="term" value="F:metal ion binding"/>
    <property type="evidence" value="ECO:0007669"/>
    <property type="project" value="UniProtKB-KW"/>
</dbReference>
<dbReference type="Gene3D" id="3.40.350.10">
    <property type="entry name" value="Creatinase/prolidase N-terminal domain"/>
    <property type="match status" value="1"/>
</dbReference>
<evidence type="ECO:0000256" key="7">
    <source>
        <dbReference type="SAM" id="Phobius"/>
    </source>
</evidence>
<keyword evidence="7" id="KW-0472">Membrane</keyword>
<feature type="transmembrane region" description="Helical" evidence="7">
    <location>
        <begin position="6"/>
        <end position="29"/>
    </location>
</feature>
<evidence type="ECO:0000256" key="1">
    <source>
        <dbReference type="ARBA" id="ARBA00001936"/>
    </source>
</evidence>
<evidence type="ECO:0000259" key="9">
    <source>
        <dbReference type="Pfam" id="PF01321"/>
    </source>
</evidence>
<dbReference type="InterPro" id="IPR050659">
    <property type="entry name" value="Peptidase_M24B"/>
</dbReference>